<sequence length="100" mass="11210">MLPHGLVIGVFCLALSRQRKQDSKTLISVSLKNSEISEASLQAAVFSPTLTLTETASVRLPLILIRFMYIISVAKQYIEGHLMADCRGRDSLFSGRHWYI</sequence>
<dbReference type="EMBL" id="JABCRI010000002">
    <property type="protein sequence ID" value="KAF8410417.1"/>
    <property type="molecule type" value="Genomic_DNA"/>
</dbReference>
<keyword evidence="2" id="KW-1185">Reference proteome</keyword>
<organism evidence="1 2">
    <name type="scientific">Tetracentron sinense</name>
    <name type="common">Spur-leaf</name>
    <dbReference type="NCBI Taxonomy" id="13715"/>
    <lineage>
        <taxon>Eukaryota</taxon>
        <taxon>Viridiplantae</taxon>
        <taxon>Streptophyta</taxon>
        <taxon>Embryophyta</taxon>
        <taxon>Tracheophyta</taxon>
        <taxon>Spermatophyta</taxon>
        <taxon>Magnoliopsida</taxon>
        <taxon>Trochodendrales</taxon>
        <taxon>Trochodendraceae</taxon>
        <taxon>Tetracentron</taxon>
    </lineage>
</organism>
<dbReference type="Proteomes" id="UP000655225">
    <property type="component" value="Unassembled WGS sequence"/>
</dbReference>
<protein>
    <submittedName>
        <fullName evidence="1">Uncharacterized protein</fullName>
    </submittedName>
</protein>
<dbReference type="AlphaFoldDB" id="A0A835DS16"/>
<evidence type="ECO:0000313" key="1">
    <source>
        <dbReference type="EMBL" id="KAF8410417.1"/>
    </source>
</evidence>
<accession>A0A835DS16</accession>
<reference evidence="1 2" key="1">
    <citation type="submission" date="2020-04" db="EMBL/GenBank/DDBJ databases">
        <title>Plant Genome Project.</title>
        <authorList>
            <person name="Zhang R.-G."/>
        </authorList>
    </citation>
    <scope>NUCLEOTIDE SEQUENCE [LARGE SCALE GENOMIC DNA]</scope>
    <source>
        <strain evidence="1">YNK0</strain>
        <tissue evidence="1">Leaf</tissue>
    </source>
</reference>
<gene>
    <name evidence="1" type="ORF">HHK36_002946</name>
</gene>
<comment type="caution">
    <text evidence="1">The sequence shown here is derived from an EMBL/GenBank/DDBJ whole genome shotgun (WGS) entry which is preliminary data.</text>
</comment>
<evidence type="ECO:0000313" key="2">
    <source>
        <dbReference type="Proteomes" id="UP000655225"/>
    </source>
</evidence>
<name>A0A835DS16_TETSI</name>
<proteinExistence type="predicted"/>